<name>A0A427A920_ENSVE</name>
<evidence type="ECO:0000313" key="2">
    <source>
        <dbReference type="Proteomes" id="UP000287651"/>
    </source>
</evidence>
<dbReference type="Proteomes" id="UP000287651">
    <property type="component" value="Unassembled WGS sequence"/>
</dbReference>
<proteinExistence type="predicted"/>
<organism evidence="1 2">
    <name type="scientific">Ensete ventricosum</name>
    <name type="common">Abyssinian banana</name>
    <name type="synonym">Musa ensete</name>
    <dbReference type="NCBI Taxonomy" id="4639"/>
    <lineage>
        <taxon>Eukaryota</taxon>
        <taxon>Viridiplantae</taxon>
        <taxon>Streptophyta</taxon>
        <taxon>Embryophyta</taxon>
        <taxon>Tracheophyta</taxon>
        <taxon>Spermatophyta</taxon>
        <taxon>Magnoliopsida</taxon>
        <taxon>Liliopsida</taxon>
        <taxon>Zingiberales</taxon>
        <taxon>Musaceae</taxon>
        <taxon>Ensete</taxon>
    </lineage>
</organism>
<dbReference type="EMBL" id="AMZH03003315">
    <property type="protein sequence ID" value="RRT72715.1"/>
    <property type="molecule type" value="Genomic_DNA"/>
</dbReference>
<reference evidence="1 2" key="1">
    <citation type="journal article" date="2014" name="Agronomy (Basel)">
        <title>A Draft Genome Sequence for Ensete ventricosum, the Drought-Tolerant Tree Against Hunger.</title>
        <authorList>
            <person name="Harrison J."/>
            <person name="Moore K.A."/>
            <person name="Paszkiewicz K."/>
            <person name="Jones T."/>
            <person name="Grant M."/>
            <person name="Ambacheew D."/>
            <person name="Muzemil S."/>
            <person name="Studholme D.J."/>
        </authorList>
    </citation>
    <scope>NUCLEOTIDE SEQUENCE [LARGE SCALE GENOMIC DNA]</scope>
</reference>
<accession>A0A427A920</accession>
<gene>
    <name evidence="1" type="ORF">B296_00026549</name>
</gene>
<dbReference type="AlphaFoldDB" id="A0A427A920"/>
<protein>
    <submittedName>
        <fullName evidence="1">Uncharacterized protein</fullName>
    </submittedName>
</protein>
<evidence type="ECO:0000313" key="1">
    <source>
        <dbReference type="EMBL" id="RRT72715.1"/>
    </source>
</evidence>
<sequence length="73" mass="7494">MNILWEETGNDDKRQGASMLLMQVEKKVAAIAGIGQWQQGHTTVAEEGATAVEEGAIVAEAGATAGRRGAAAA</sequence>
<comment type="caution">
    <text evidence="1">The sequence shown here is derived from an EMBL/GenBank/DDBJ whole genome shotgun (WGS) entry which is preliminary data.</text>
</comment>